<dbReference type="OrthoDB" id="629492at2759"/>
<dbReference type="GO" id="GO:0019005">
    <property type="term" value="C:SCF ubiquitin ligase complex"/>
    <property type="evidence" value="ECO:0007669"/>
    <property type="project" value="TreeGrafter"/>
</dbReference>
<dbReference type="STRING" id="1263082.A0A068RLS6"/>
<dbReference type="SUPFAM" id="SSF52047">
    <property type="entry name" value="RNI-like"/>
    <property type="match status" value="1"/>
</dbReference>
<evidence type="ECO:0008006" key="4">
    <source>
        <dbReference type="Google" id="ProtNLM"/>
    </source>
</evidence>
<dbReference type="Gene3D" id="3.80.10.10">
    <property type="entry name" value="Ribonuclease Inhibitor"/>
    <property type="match status" value="1"/>
</dbReference>
<dbReference type="Proteomes" id="UP000027586">
    <property type="component" value="Unassembled WGS sequence"/>
</dbReference>
<accession>A0A068RLS6</accession>
<dbReference type="AlphaFoldDB" id="A0A068RLS6"/>
<name>A0A068RLS6_9FUNG</name>
<dbReference type="VEuPathDB" id="FungiDB:LCOR_02269.1"/>
<comment type="caution">
    <text evidence="2">The sequence shown here is derived from an EMBL/GenBank/DDBJ whole genome shotgun (WGS) entry which is preliminary data.</text>
</comment>
<sequence length="682" mass="77946">MHKRKRSNANVTHGDDDQSKCQQQPGTANPAMVIQETTIAFQNLIDKQLDMLDKRAAAYAQKAMIRHALDDCKFMMEKAPTNPVGFLRTGAIHVMQGRYAAAIQVYEQGMISASPDTPGYTRLEDEKNKAQAILDTTHVDFIAALPLDVVQLLVPLFYMGRIPGDQHDCLDVSKTWRERICYCTAFRVNEYRTMTASRCTRQQQQLQDARILQVAPYVVSMHFLETLSMRQRNLYMSTMKNGKFTGLRELYLNDWDITDPDLFLAALNRVGRTSLKKLRFQDEKWGTELPLVKVISCCTELEELEYHGEYILYEDAAAFPTPSKLRILQLRPYDEDIEYNTLKTILERCSALTCFVLHQCVSPKLLDLVRQQRPQLQHLTFNDLLFSLECSPHDTSMQSPGLTFLQVGNIMESDLEPLERCFEQWATTLEKLFLHMGEDIYLRNHQLLTGNTILTKLYSIESFYFDHVGDYIVASIIRSAPNLSVVGFSESGHITFEVFEALCKLRHLQVLFLGDCIVDDMDGWLRFLRMHGELGEQSTLTELGIGKNASPRALEAIGKIRSLEYLDMTRTAPEAELCSWSLLVLARELQTFPRFRRFMAREDSLVDDRALKEIAKIPTLECLELWFLSQISDEGVVALANCSRLQKLVLFDCAKVTPAVVHLVRHQLGISANSDYPRSYGM</sequence>
<proteinExistence type="predicted"/>
<dbReference type="EMBL" id="CBTN010000007">
    <property type="protein sequence ID" value="CDH50557.1"/>
    <property type="molecule type" value="Genomic_DNA"/>
</dbReference>
<keyword evidence="3" id="KW-1185">Reference proteome</keyword>
<dbReference type="PANTHER" id="PTHR13318">
    <property type="entry name" value="PARTNER OF PAIRED, ISOFORM B-RELATED"/>
    <property type="match status" value="1"/>
</dbReference>
<dbReference type="InterPro" id="IPR011990">
    <property type="entry name" value="TPR-like_helical_dom_sf"/>
</dbReference>
<feature type="region of interest" description="Disordered" evidence="1">
    <location>
        <begin position="1"/>
        <end position="27"/>
    </location>
</feature>
<evidence type="ECO:0000313" key="2">
    <source>
        <dbReference type="EMBL" id="CDH50557.1"/>
    </source>
</evidence>
<dbReference type="GO" id="GO:0031146">
    <property type="term" value="P:SCF-dependent proteasomal ubiquitin-dependent protein catabolic process"/>
    <property type="evidence" value="ECO:0007669"/>
    <property type="project" value="TreeGrafter"/>
</dbReference>
<gene>
    <name evidence="2" type="ORF">LCOR_02269.1</name>
</gene>
<dbReference type="InterPro" id="IPR032675">
    <property type="entry name" value="LRR_dom_sf"/>
</dbReference>
<evidence type="ECO:0000256" key="1">
    <source>
        <dbReference type="SAM" id="MobiDB-lite"/>
    </source>
</evidence>
<protein>
    <recommendedName>
        <fullName evidence="4">F-box domain-containing protein</fullName>
    </recommendedName>
</protein>
<evidence type="ECO:0000313" key="3">
    <source>
        <dbReference type="Proteomes" id="UP000027586"/>
    </source>
</evidence>
<reference evidence="2" key="1">
    <citation type="submission" date="2013-08" db="EMBL/GenBank/DDBJ databases">
        <title>Gene expansion shapes genome architecture in the human pathogen Lichtheimia corymbifera: an evolutionary genomics analysis in the ancient terrestrial Mucorales (Mucoromycotina).</title>
        <authorList>
            <person name="Schwartze V.U."/>
            <person name="Winter S."/>
            <person name="Shelest E."/>
            <person name="Marcet-Houben M."/>
            <person name="Horn F."/>
            <person name="Wehner S."/>
            <person name="Hoffmann K."/>
            <person name="Riege K."/>
            <person name="Sammeth M."/>
            <person name="Nowrousian M."/>
            <person name="Valiante V."/>
            <person name="Linde J."/>
            <person name="Jacobsen I.D."/>
            <person name="Marz M."/>
            <person name="Brakhage A.A."/>
            <person name="Gabaldon T."/>
            <person name="Bocker S."/>
            <person name="Voigt K."/>
        </authorList>
    </citation>
    <scope>NUCLEOTIDE SEQUENCE [LARGE SCALE GENOMIC DNA]</scope>
    <source>
        <strain evidence="2">FSU 9682</strain>
    </source>
</reference>
<organism evidence="2 3">
    <name type="scientific">Lichtheimia corymbifera JMRC:FSU:9682</name>
    <dbReference type="NCBI Taxonomy" id="1263082"/>
    <lineage>
        <taxon>Eukaryota</taxon>
        <taxon>Fungi</taxon>
        <taxon>Fungi incertae sedis</taxon>
        <taxon>Mucoromycota</taxon>
        <taxon>Mucoromycotina</taxon>
        <taxon>Mucoromycetes</taxon>
        <taxon>Mucorales</taxon>
        <taxon>Lichtheimiaceae</taxon>
        <taxon>Lichtheimia</taxon>
    </lineage>
</organism>
<dbReference type="Gene3D" id="1.25.40.10">
    <property type="entry name" value="Tetratricopeptide repeat domain"/>
    <property type="match status" value="1"/>
</dbReference>
<dbReference type="SUPFAM" id="SSF48452">
    <property type="entry name" value="TPR-like"/>
    <property type="match status" value="1"/>
</dbReference>